<accession>A0ABQ9GPI9</accession>
<comment type="caution">
    <text evidence="2">The sequence shown here is derived from an EMBL/GenBank/DDBJ whole genome shotgun (WGS) entry which is preliminary data.</text>
</comment>
<keyword evidence="3" id="KW-1185">Reference proteome</keyword>
<evidence type="ECO:0000256" key="1">
    <source>
        <dbReference type="SAM" id="MobiDB-lite"/>
    </source>
</evidence>
<dbReference type="EMBL" id="JARBHB010000010">
    <property type="protein sequence ID" value="KAJ8873908.1"/>
    <property type="molecule type" value="Genomic_DNA"/>
</dbReference>
<sequence>MRVNYVCMEQPRNEGAVGKAGSWRKPAERRHRPTRFLYAKKREWPDWGLNPVRLGGSRASRPGLYRRAVKATSHCKRFAFSDGPPPPPPLTTFHSRSFVRSFGNASRRLALLCDGSQSAHCALSQRQDRSPTTKANRIRFPAGSLPDFRTWEWYRTMPLVGGFSRGSPEESPSDPRGHRDSRLSLEVKGLRTTCTLSADCVCASAYTIYRPSPEEAPWDMCVTERGNEEIRSNSRYRLDGGRGPVTKSRCARSPRLGVAFRVLALLLSGGKSGSGGVSQPPRTSQEMMDPTLLVAWIRQAYWWTQAYPQLPCHVSRWCTATLVECLYSLSQDETILPAGGPRGSTRAFAAGVCTLLFKLRPTWTHGTGRTVQVASDVLKRIMSEADDAGSLKLIQLGQCFAECTFEAGCVFTELGPASRIAHTPSKLLFAVLQL</sequence>
<protein>
    <submittedName>
        <fullName evidence="2">Uncharacterized protein</fullName>
    </submittedName>
</protein>
<feature type="compositionally biased region" description="Basic and acidic residues" evidence="1">
    <location>
        <begin position="173"/>
        <end position="182"/>
    </location>
</feature>
<organism evidence="2 3">
    <name type="scientific">Dryococelus australis</name>
    <dbReference type="NCBI Taxonomy" id="614101"/>
    <lineage>
        <taxon>Eukaryota</taxon>
        <taxon>Metazoa</taxon>
        <taxon>Ecdysozoa</taxon>
        <taxon>Arthropoda</taxon>
        <taxon>Hexapoda</taxon>
        <taxon>Insecta</taxon>
        <taxon>Pterygota</taxon>
        <taxon>Neoptera</taxon>
        <taxon>Polyneoptera</taxon>
        <taxon>Phasmatodea</taxon>
        <taxon>Verophasmatodea</taxon>
        <taxon>Anareolatae</taxon>
        <taxon>Phasmatidae</taxon>
        <taxon>Eurycanthinae</taxon>
        <taxon>Dryococelus</taxon>
    </lineage>
</organism>
<gene>
    <name evidence="2" type="ORF">PR048_024744</name>
</gene>
<reference evidence="2 3" key="1">
    <citation type="submission" date="2023-02" db="EMBL/GenBank/DDBJ databases">
        <title>LHISI_Scaffold_Assembly.</title>
        <authorList>
            <person name="Stuart O.P."/>
            <person name="Cleave R."/>
            <person name="Magrath M.J.L."/>
            <person name="Mikheyev A.S."/>
        </authorList>
    </citation>
    <scope>NUCLEOTIDE SEQUENCE [LARGE SCALE GENOMIC DNA]</scope>
    <source>
        <strain evidence="2">Daus_M_001</strain>
        <tissue evidence="2">Leg muscle</tissue>
    </source>
</reference>
<feature type="region of interest" description="Disordered" evidence="1">
    <location>
        <begin position="162"/>
        <end position="182"/>
    </location>
</feature>
<evidence type="ECO:0000313" key="3">
    <source>
        <dbReference type="Proteomes" id="UP001159363"/>
    </source>
</evidence>
<name>A0ABQ9GPI9_9NEOP</name>
<evidence type="ECO:0000313" key="2">
    <source>
        <dbReference type="EMBL" id="KAJ8873908.1"/>
    </source>
</evidence>
<dbReference type="Proteomes" id="UP001159363">
    <property type="component" value="Chromosome 9"/>
</dbReference>
<proteinExistence type="predicted"/>